<reference evidence="1 2" key="1">
    <citation type="submission" date="2018-09" db="EMBL/GenBank/DDBJ databases">
        <title>Nocardia yunnanensis sp. nov., an actinomycete isolated from a soil sample.</title>
        <authorList>
            <person name="Zhang J."/>
        </authorList>
    </citation>
    <scope>NUCLEOTIDE SEQUENCE [LARGE SCALE GENOMIC DNA]</scope>
    <source>
        <strain evidence="1 2">CFHS0054</strain>
    </source>
</reference>
<dbReference type="SUPFAM" id="SSF52402">
    <property type="entry name" value="Adenine nucleotide alpha hydrolases-like"/>
    <property type="match status" value="1"/>
</dbReference>
<name>A0A386ZJX6_9NOCA</name>
<evidence type="ECO:0000313" key="1">
    <source>
        <dbReference type="EMBL" id="AYF77861.1"/>
    </source>
</evidence>
<dbReference type="Gene3D" id="3.40.50.620">
    <property type="entry name" value="HUPs"/>
    <property type="match status" value="1"/>
</dbReference>
<dbReference type="AlphaFoldDB" id="A0A386ZJX6"/>
<organism evidence="1 2">
    <name type="scientific">Nocardia yunnanensis</name>
    <dbReference type="NCBI Taxonomy" id="2382165"/>
    <lineage>
        <taxon>Bacteria</taxon>
        <taxon>Bacillati</taxon>
        <taxon>Actinomycetota</taxon>
        <taxon>Actinomycetes</taxon>
        <taxon>Mycobacteriales</taxon>
        <taxon>Nocardiaceae</taxon>
        <taxon>Nocardia</taxon>
    </lineage>
</organism>
<gene>
    <name evidence="1" type="ORF">D7D52_33145</name>
</gene>
<dbReference type="InterPro" id="IPR014729">
    <property type="entry name" value="Rossmann-like_a/b/a_fold"/>
</dbReference>
<keyword evidence="2" id="KW-1185">Reference proteome</keyword>
<sequence length="389" mass="41647">MAGNLDWDLGSLGEVPVAAADLVRLAAAAYLADRHTPRPTTFTRTIELTVHLSDPTAWNGELGEHLQSLLAWLTGDSWILRGAPGPSWVAIPSHVSTRADDVMLLSGGLDSLCGAAAHLGDEAQRIHLSHIDGNNAVRKAQNAIVAWLKPKSPKTFRHQRIEFREPGGAEESSSRSRSLLFMALATAVAAASGCRRVTVPENGFTSINPPLTAARGGALSTRSTHPDTFARINHLIDRLALPVTISNPYGYYTKGELLDHAHAHVGPQLLTVAAASLSCSKLDGQYYAGGNSNYNCGLCFACIVRRAAFTRGGHSDPSPYLATSLTGEALHKLHDRRHRDIRDVQQALIEGIDDTAVLAVGALPADCDIDAIIDVCHRSLEEIGRVPLP</sequence>
<proteinExistence type="predicted"/>
<dbReference type="EMBL" id="CP032568">
    <property type="protein sequence ID" value="AYF77861.1"/>
    <property type="molecule type" value="Genomic_DNA"/>
</dbReference>
<dbReference type="OrthoDB" id="9789567at2"/>
<evidence type="ECO:0000313" key="2">
    <source>
        <dbReference type="Proteomes" id="UP000267164"/>
    </source>
</evidence>
<dbReference type="KEGG" id="nyu:D7D52_33145"/>
<accession>A0A386ZJX6</accession>
<dbReference type="Proteomes" id="UP000267164">
    <property type="component" value="Chromosome"/>
</dbReference>
<protein>
    <recommendedName>
        <fullName evidence="3">Queuosine biosynthesis protein queC</fullName>
    </recommendedName>
</protein>
<evidence type="ECO:0008006" key="3">
    <source>
        <dbReference type="Google" id="ProtNLM"/>
    </source>
</evidence>